<dbReference type="EMBL" id="JAYKYQ010000014">
    <property type="protein sequence ID" value="MEB3513918.1"/>
    <property type="molecule type" value="Genomic_DNA"/>
</dbReference>
<gene>
    <name evidence="1" type="ORF">U3653_28145</name>
</gene>
<proteinExistence type="predicted"/>
<dbReference type="RefSeq" id="WP_195082929.1">
    <property type="nucleotide sequence ID" value="NZ_JAYESH010000015.1"/>
</dbReference>
<evidence type="ECO:0000313" key="1">
    <source>
        <dbReference type="EMBL" id="MEB3513918.1"/>
    </source>
</evidence>
<accession>A0ABU6B2D6</accession>
<comment type="caution">
    <text evidence="1">The sequence shown here is derived from an EMBL/GenBank/DDBJ whole genome shotgun (WGS) entry which is preliminary data.</text>
</comment>
<keyword evidence="2" id="KW-1185">Reference proteome</keyword>
<organism evidence="1 2">
    <name type="scientific">Nocardia implantans</name>
    <dbReference type="NCBI Taxonomy" id="3108168"/>
    <lineage>
        <taxon>Bacteria</taxon>
        <taxon>Bacillati</taxon>
        <taxon>Actinomycetota</taxon>
        <taxon>Actinomycetes</taxon>
        <taxon>Mycobacteriales</taxon>
        <taxon>Nocardiaceae</taxon>
        <taxon>Nocardia</taxon>
    </lineage>
</organism>
<dbReference type="Proteomes" id="UP001348098">
    <property type="component" value="Unassembled WGS sequence"/>
</dbReference>
<sequence>MDFSEAVRGARLLAADIERSLGFPADVGTEYPEGWRRFHELSGRPAPKAWVSISVPEVGTTIALDPSEPGSETAEGFAMELVQVLQDDIQIHLRESWPKDPAARGRALAATERGWQSTVDRARLVPYGELGPAT</sequence>
<evidence type="ECO:0000313" key="2">
    <source>
        <dbReference type="Proteomes" id="UP001348098"/>
    </source>
</evidence>
<reference evidence="1 2" key="1">
    <citation type="submission" date="2023-12" db="EMBL/GenBank/DDBJ databases">
        <title>novel species in genus Nocarida.</title>
        <authorList>
            <person name="Li Z."/>
        </authorList>
    </citation>
    <scope>NUCLEOTIDE SEQUENCE [LARGE SCALE GENOMIC DNA]</scope>
    <source>
        <strain evidence="1 2">CDC186</strain>
    </source>
</reference>
<name>A0ABU6B2D6_9NOCA</name>
<protein>
    <submittedName>
        <fullName evidence="1">Uncharacterized protein</fullName>
    </submittedName>
</protein>